<protein>
    <recommendedName>
        <fullName evidence="1">GST C-terminal domain-containing protein</fullName>
    </recommendedName>
</protein>
<dbReference type="SUPFAM" id="SSF47616">
    <property type="entry name" value="GST C-terminal domain-like"/>
    <property type="match status" value="1"/>
</dbReference>
<dbReference type="PROSITE" id="PS50405">
    <property type="entry name" value="GST_CTER"/>
    <property type="match status" value="1"/>
</dbReference>
<keyword evidence="3" id="KW-1185">Reference proteome</keyword>
<organism evidence="2 3">
    <name type="scientific">Ancylostoma duodenale</name>
    <dbReference type="NCBI Taxonomy" id="51022"/>
    <lineage>
        <taxon>Eukaryota</taxon>
        <taxon>Metazoa</taxon>
        <taxon>Ecdysozoa</taxon>
        <taxon>Nematoda</taxon>
        <taxon>Chromadorea</taxon>
        <taxon>Rhabditida</taxon>
        <taxon>Rhabditina</taxon>
        <taxon>Rhabditomorpha</taxon>
        <taxon>Strongyloidea</taxon>
        <taxon>Ancylostomatidae</taxon>
        <taxon>Ancylostomatinae</taxon>
        <taxon>Ancylostoma</taxon>
    </lineage>
</organism>
<gene>
    <name evidence="2" type="ORF">ANCDUO_18488</name>
</gene>
<evidence type="ECO:0000313" key="3">
    <source>
        <dbReference type="Proteomes" id="UP000054047"/>
    </source>
</evidence>
<dbReference type="InterPro" id="IPR004046">
    <property type="entry name" value="GST_C"/>
</dbReference>
<sequence>YLVDDSLTWIDLLVAEHCPDILTKISESLDGFPEIKAHMERVHLIPKVRNQTEERPLTDALRIFICSEFLLLSR</sequence>
<evidence type="ECO:0000313" key="2">
    <source>
        <dbReference type="EMBL" id="KIH51427.1"/>
    </source>
</evidence>
<evidence type="ECO:0000259" key="1">
    <source>
        <dbReference type="PROSITE" id="PS50405"/>
    </source>
</evidence>
<name>A0A0C2CNV3_9BILA</name>
<dbReference type="Proteomes" id="UP000054047">
    <property type="component" value="Unassembled WGS sequence"/>
</dbReference>
<dbReference type="OrthoDB" id="414243at2759"/>
<proteinExistence type="predicted"/>
<dbReference type="EMBL" id="KN746681">
    <property type="protein sequence ID" value="KIH51427.1"/>
    <property type="molecule type" value="Genomic_DNA"/>
</dbReference>
<dbReference type="AlphaFoldDB" id="A0A0C2CNV3"/>
<dbReference type="InterPro" id="IPR010987">
    <property type="entry name" value="Glutathione-S-Trfase_C-like"/>
</dbReference>
<dbReference type="Gene3D" id="1.20.1050.10">
    <property type="match status" value="1"/>
</dbReference>
<feature type="non-terminal residue" evidence="2">
    <location>
        <position position="1"/>
    </location>
</feature>
<feature type="domain" description="GST C-terminal" evidence="1">
    <location>
        <begin position="1"/>
        <end position="60"/>
    </location>
</feature>
<reference evidence="2 3" key="1">
    <citation type="submission" date="2013-12" db="EMBL/GenBank/DDBJ databases">
        <title>Draft genome of the parsitic nematode Ancylostoma duodenale.</title>
        <authorList>
            <person name="Mitreva M."/>
        </authorList>
    </citation>
    <scope>NUCLEOTIDE SEQUENCE [LARGE SCALE GENOMIC DNA]</scope>
    <source>
        <strain evidence="2 3">Zhejiang</strain>
    </source>
</reference>
<dbReference type="InterPro" id="IPR036282">
    <property type="entry name" value="Glutathione-S-Trfase_C_sf"/>
</dbReference>
<accession>A0A0C2CNV3</accession>
<dbReference type="Pfam" id="PF14497">
    <property type="entry name" value="GST_C_3"/>
    <property type="match status" value="1"/>
</dbReference>